<dbReference type="EMBL" id="JBHTAX010000001">
    <property type="protein sequence ID" value="MFC7190554.1"/>
    <property type="molecule type" value="Genomic_DNA"/>
</dbReference>
<evidence type="ECO:0000256" key="1">
    <source>
        <dbReference type="SAM" id="MobiDB-lite"/>
    </source>
</evidence>
<feature type="compositionally biased region" description="Polar residues" evidence="1">
    <location>
        <begin position="1"/>
        <end position="10"/>
    </location>
</feature>
<name>A0ABD5YMF5_9EURY</name>
<sequence>MTESTKNSDYFNDDTGKTSKKGEINDGFLSRRDNMIKEINRREGHTFHDDKSAKICIKATTGRNISEWEFETETVIEPGGWATFSVNDTEYRIKLFGVEMWESYSGNSTDVTCLRVAIDRFENGKWSEFVEKGGDTIKISKTTSLVTWNSLDLSNIPVRKRSGALRTYTHPQSISKMDVQCPPVRFSSYHHTKDIL</sequence>
<dbReference type="Proteomes" id="UP001596417">
    <property type="component" value="Unassembled WGS sequence"/>
</dbReference>
<accession>A0ABD5YMF5</accession>
<gene>
    <name evidence="2" type="ORF">ACFQL7_12330</name>
</gene>
<comment type="caution">
    <text evidence="2">The sequence shown here is derived from an EMBL/GenBank/DDBJ whole genome shotgun (WGS) entry which is preliminary data.</text>
</comment>
<dbReference type="AlphaFoldDB" id="A0ABD5YMF5"/>
<proteinExistence type="predicted"/>
<feature type="region of interest" description="Disordered" evidence="1">
    <location>
        <begin position="1"/>
        <end position="25"/>
    </location>
</feature>
<organism evidence="2 3">
    <name type="scientific">Halocatena marina</name>
    <dbReference type="NCBI Taxonomy" id="2934937"/>
    <lineage>
        <taxon>Archaea</taxon>
        <taxon>Methanobacteriati</taxon>
        <taxon>Methanobacteriota</taxon>
        <taxon>Stenosarchaea group</taxon>
        <taxon>Halobacteria</taxon>
        <taxon>Halobacteriales</taxon>
        <taxon>Natronomonadaceae</taxon>
        <taxon>Halocatena</taxon>
    </lineage>
</organism>
<reference evidence="2 3" key="1">
    <citation type="journal article" date="2019" name="Int. J. Syst. Evol. Microbiol.">
        <title>The Global Catalogue of Microorganisms (GCM) 10K type strain sequencing project: providing services to taxonomists for standard genome sequencing and annotation.</title>
        <authorList>
            <consortium name="The Broad Institute Genomics Platform"/>
            <consortium name="The Broad Institute Genome Sequencing Center for Infectious Disease"/>
            <person name="Wu L."/>
            <person name="Ma J."/>
        </authorList>
    </citation>
    <scope>NUCLEOTIDE SEQUENCE [LARGE SCALE GENOMIC DNA]</scope>
    <source>
        <strain evidence="2 3">RDMS1</strain>
    </source>
</reference>
<protein>
    <submittedName>
        <fullName evidence="2">Uncharacterized protein</fullName>
    </submittedName>
</protein>
<evidence type="ECO:0000313" key="2">
    <source>
        <dbReference type="EMBL" id="MFC7190554.1"/>
    </source>
</evidence>
<dbReference type="RefSeq" id="WP_390205693.1">
    <property type="nucleotide sequence ID" value="NZ_JBHTAX010000001.1"/>
</dbReference>
<feature type="compositionally biased region" description="Basic and acidic residues" evidence="1">
    <location>
        <begin position="14"/>
        <end position="25"/>
    </location>
</feature>
<keyword evidence="3" id="KW-1185">Reference proteome</keyword>
<evidence type="ECO:0000313" key="3">
    <source>
        <dbReference type="Proteomes" id="UP001596417"/>
    </source>
</evidence>